<dbReference type="EnsemblProtists" id="EKX54691">
    <property type="protein sequence ID" value="EKX54691"/>
    <property type="gene ID" value="GUITHDRAFT_99347"/>
</dbReference>
<evidence type="ECO:0000313" key="3">
    <source>
        <dbReference type="EMBL" id="EKX54691.1"/>
    </source>
</evidence>
<reference evidence="3 5" key="1">
    <citation type="journal article" date="2012" name="Nature">
        <title>Algal genomes reveal evolutionary mosaicism and the fate of nucleomorphs.</title>
        <authorList>
            <consortium name="DOE Joint Genome Institute"/>
            <person name="Curtis B.A."/>
            <person name="Tanifuji G."/>
            <person name="Burki F."/>
            <person name="Gruber A."/>
            <person name="Irimia M."/>
            <person name="Maruyama S."/>
            <person name="Arias M.C."/>
            <person name="Ball S.G."/>
            <person name="Gile G.H."/>
            <person name="Hirakawa Y."/>
            <person name="Hopkins J.F."/>
            <person name="Kuo A."/>
            <person name="Rensing S.A."/>
            <person name="Schmutz J."/>
            <person name="Symeonidi A."/>
            <person name="Elias M."/>
            <person name="Eveleigh R.J."/>
            <person name="Herman E.K."/>
            <person name="Klute M.J."/>
            <person name="Nakayama T."/>
            <person name="Obornik M."/>
            <person name="Reyes-Prieto A."/>
            <person name="Armbrust E.V."/>
            <person name="Aves S.J."/>
            <person name="Beiko R.G."/>
            <person name="Coutinho P."/>
            <person name="Dacks J.B."/>
            <person name="Durnford D.G."/>
            <person name="Fast N.M."/>
            <person name="Green B.R."/>
            <person name="Grisdale C.J."/>
            <person name="Hempel F."/>
            <person name="Henrissat B."/>
            <person name="Hoppner M.P."/>
            <person name="Ishida K."/>
            <person name="Kim E."/>
            <person name="Koreny L."/>
            <person name="Kroth P.G."/>
            <person name="Liu Y."/>
            <person name="Malik S.B."/>
            <person name="Maier U.G."/>
            <person name="McRose D."/>
            <person name="Mock T."/>
            <person name="Neilson J.A."/>
            <person name="Onodera N.T."/>
            <person name="Poole A.M."/>
            <person name="Pritham E.J."/>
            <person name="Richards T.A."/>
            <person name="Rocap G."/>
            <person name="Roy S.W."/>
            <person name="Sarai C."/>
            <person name="Schaack S."/>
            <person name="Shirato S."/>
            <person name="Slamovits C.H."/>
            <person name="Spencer D.F."/>
            <person name="Suzuki S."/>
            <person name="Worden A.Z."/>
            <person name="Zauner S."/>
            <person name="Barry K."/>
            <person name="Bell C."/>
            <person name="Bharti A.K."/>
            <person name="Crow J.A."/>
            <person name="Grimwood J."/>
            <person name="Kramer R."/>
            <person name="Lindquist E."/>
            <person name="Lucas S."/>
            <person name="Salamov A."/>
            <person name="McFadden G.I."/>
            <person name="Lane C.E."/>
            <person name="Keeling P.J."/>
            <person name="Gray M.W."/>
            <person name="Grigoriev I.V."/>
            <person name="Archibald J.M."/>
        </authorList>
    </citation>
    <scope>NUCLEOTIDE SEQUENCE</scope>
    <source>
        <strain evidence="3 5">CCMP2712</strain>
    </source>
</reference>
<evidence type="ECO:0000256" key="2">
    <source>
        <dbReference type="SAM" id="MobiDB-lite"/>
    </source>
</evidence>
<reference evidence="4" key="3">
    <citation type="submission" date="2015-06" db="UniProtKB">
        <authorList>
            <consortium name="EnsemblProtists"/>
        </authorList>
    </citation>
    <scope>IDENTIFICATION</scope>
</reference>
<dbReference type="KEGG" id="gtt:GUITHDRAFT_99347"/>
<dbReference type="HOGENOM" id="CLU_641664_0_0_1"/>
<evidence type="ECO:0000313" key="4">
    <source>
        <dbReference type="EnsemblProtists" id="EKX54691"/>
    </source>
</evidence>
<feature type="compositionally biased region" description="Basic and acidic residues" evidence="2">
    <location>
        <begin position="186"/>
        <end position="195"/>
    </location>
</feature>
<name>L1K1G6_GUITC</name>
<accession>L1K1G6</accession>
<dbReference type="RefSeq" id="XP_005841671.1">
    <property type="nucleotide sequence ID" value="XM_005841614.1"/>
</dbReference>
<sequence length="428" mass="48017">MASYLNSDTSGGDRKKAAEYRLQLKYAQDDKDFHSSRLAASFDQSGDPLSALYMTKYRALNSAKKGSSLFPMLYAVGEDTNQEGGERSGGVRDEDYQAILQGANNAAAQLSFRDELKSDEQNSRGYMKKLETDFLQSQNNGPGFQSLLQLSRLRSDRPRYPSYDDTITSWADRRSSEGLSGNIPHDSSRVHSESRLEARAPFQQLSMGIGSTGEGEEDGNAKDWIVAMESDPKCKKIVEQIRHGILGALLDDSTDCLANKKKPKAMWPFGDKWEVKDQGVQEKSNLLILAARKLEKEREKLKDADNEKEEAKRDALQAVKTEGALQAQVDSLYHNEKKQRKDFANVAKMAQSTVLVEEEMIGKLVKALKDEKQSVSEMQRQNLLQQLALKRLHQSFEHGHQGQNGEWYIPWTKQLASAAQAARPYSEA</sequence>
<dbReference type="PaxDb" id="55529-EKX54691"/>
<dbReference type="Proteomes" id="UP000011087">
    <property type="component" value="Unassembled WGS sequence"/>
</dbReference>
<reference evidence="5" key="2">
    <citation type="submission" date="2012-11" db="EMBL/GenBank/DDBJ databases">
        <authorList>
            <person name="Kuo A."/>
            <person name="Curtis B.A."/>
            <person name="Tanifuji G."/>
            <person name="Burki F."/>
            <person name="Gruber A."/>
            <person name="Irimia M."/>
            <person name="Maruyama S."/>
            <person name="Arias M.C."/>
            <person name="Ball S.G."/>
            <person name="Gile G.H."/>
            <person name="Hirakawa Y."/>
            <person name="Hopkins J.F."/>
            <person name="Rensing S.A."/>
            <person name="Schmutz J."/>
            <person name="Symeonidi A."/>
            <person name="Elias M."/>
            <person name="Eveleigh R.J."/>
            <person name="Herman E.K."/>
            <person name="Klute M.J."/>
            <person name="Nakayama T."/>
            <person name="Obornik M."/>
            <person name="Reyes-Prieto A."/>
            <person name="Armbrust E.V."/>
            <person name="Aves S.J."/>
            <person name="Beiko R.G."/>
            <person name="Coutinho P."/>
            <person name="Dacks J.B."/>
            <person name="Durnford D.G."/>
            <person name="Fast N.M."/>
            <person name="Green B.R."/>
            <person name="Grisdale C."/>
            <person name="Hempe F."/>
            <person name="Henrissat B."/>
            <person name="Hoppner M.P."/>
            <person name="Ishida K.-I."/>
            <person name="Kim E."/>
            <person name="Koreny L."/>
            <person name="Kroth P.G."/>
            <person name="Liu Y."/>
            <person name="Malik S.-B."/>
            <person name="Maier U.G."/>
            <person name="McRose D."/>
            <person name="Mock T."/>
            <person name="Neilson J.A."/>
            <person name="Onodera N.T."/>
            <person name="Poole A.M."/>
            <person name="Pritham E.J."/>
            <person name="Richards T.A."/>
            <person name="Rocap G."/>
            <person name="Roy S.W."/>
            <person name="Sarai C."/>
            <person name="Schaack S."/>
            <person name="Shirato S."/>
            <person name="Slamovits C.H."/>
            <person name="Spencer D.F."/>
            <person name="Suzuki S."/>
            <person name="Worden A.Z."/>
            <person name="Zauner S."/>
            <person name="Barry K."/>
            <person name="Bell C."/>
            <person name="Bharti A.K."/>
            <person name="Crow J.A."/>
            <person name="Grimwood J."/>
            <person name="Kramer R."/>
            <person name="Lindquist E."/>
            <person name="Lucas S."/>
            <person name="Salamov A."/>
            <person name="McFadden G.I."/>
            <person name="Lane C.E."/>
            <person name="Keeling P.J."/>
            <person name="Gray M.W."/>
            <person name="Grigoriev I.V."/>
            <person name="Archibald J.M."/>
        </authorList>
    </citation>
    <scope>NUCLEOTIDE SEQUENCE</scope>
    <source>
        <strain evidence="5">CCMP2712</strain>
    </source>
</reference>
<keyword evidence="5" id="KW-1185">Reference proteome</keyword>
<protein>
    <submittedName>
        <fullName evidence="3 4">Uncharacterized protein</fullName>
    </submittedName>
</protein>
<proteinExistence type="predicted"/>
<organism evidence="3">
    <name type="scientific">Guillardia theta (strain CCMP2712)</name>
    <name type="common">Cryptophyte</name>
    <dbReference type="NCBI Taxonomy" id="905079"/>
    <lineage>
        <taxon>Eukaryota</taxon>
        <taxon>Cryptophyceae</taxon>
        <taxon>Pyrenomonadales</taxon>
        <taxon>Geminigeraceae</taxon>
        <taxon>Guillardia</taxon>
    </lineage>
</organism>
<dbReference type="EMBL" id="JH992966">
    <property type="protein sequence ID" value="EKX54691.1"/>
    <property type="molecule type" value="Genomic_DNA"/>
</dbReference>
<feature type="region of interest" description="Disordered" evidence="2">
    <location>
        <begin position="174"/>
        <end position="195"/>
    </location>
</feature>
<gene>
    <name evidence="3" type="ORF">GUITHDRAFT_99347</name>
</gene>
<evidence type="ECO:0000256" key="1">
    <source>
        <dbReference type="SAM" id="Coils"/>
    </source>
</evidence>
<keyword evidence="1" id="KW-0175">Coiled coil</keyword>
<feature type="coiled-coil region" evidence="1">
    <location>
        <begin position="284"/>
        <end position="321"/>
    </location>
</feature>
<dbReference type="AlphaFoldDB" id="L1K1G6"/>
<evidence type="ECO:0000313" key="5">
    <source>
        <dbReference type="Proteomes" id="UP000011087"/>
    </source>
</evidence>
<dbReference type="GeneID" id="17311750"/>